<evidence type="ECO:0000313" key="3">
    <source>
        <dbReference type="EMBL" id="CAK0854049.1"/>
    </source>
</evidence>
<keyword evidence="1" id="KW-0175">Coiled coil</keyword>
<accession>A0ABN9U558</accession>
<proteinExistence type="predicted"/>
<feature type="region of interest" description="Disordered" evidence="2">
    <location>
        <begin position="380"/>
        <end position="405"/>
    </location>
</feature>
<evidence type="ECO:0000256" key="2">
    <source>
        <dbReference type="SAM" id="MobiDB-lite"/>
    </source>
</evidence>
<dbReference type="Proteomes" id="UP001189429">
    <property type="component" value="Unassembled WGS sequence"/>
</dbReference>
<evidence type="ECO:0008006" key="5">
    <source>
        <dbReference type="Google" id="ProtNLM"/>
    </source>
</evidence>
<sequence>MGLRSGEAKELAGAAELLKATAHGAAHGAAAGGGPRQVVAAAAAAAARTVWALLGGSDAARAEEDLELATRQAAMEPATRQQMRGARPCSRDRALRNVCARVDLGKGVEVLQEALSRPQGAQRGEAAVISVQAAPDLGPLRGGGRRQAAPVGSGPQEGDGSGCSLSTVGSEQELEDVLKGRAAQPRAVRARRSGELRDVDGHGDAEQRRRRGVNWGDGGSEGSVQSVKIGRQALPAQRAVACVLATQLRLIGSTVSSSSAFLSLGGCVKNAARVVEMLEKGFGVTLPSSAESDLLLARAGWQTAQDIADQVQRRVDLSTRRSPAACAAVAMARSPCSGGSGRRCKSYWMCSCGEWNWDWRTSCLGCGHAAPPWATGAARGAASRAASTKSQTSASAASGTPSGGGAAAIERLQAAVEQLEALQAEPPDGVDSCFTDIVVSQLEAKRAELVKANAISKGEKRLRAARQELEQKQEARDLVEAQLHQAQEKLTELDGELEEASLALQALEEAAREEAEAMRRQRAAERTGASQVPGLLMQLEKLPEAWSTSNFEVAWAAIRAQMEAVRAQLEGAPLASKRTPWAESCPMEEISSHVGGLADGGGVWQPQPAAERGQAERCGKALGEWPTLAQACKRELAAEAADLAPLAAHPAGKVVESGWAGLRGMGALVPPWGQERAAGPSGVRILLSTGENVVGGVGFGASEWIEPVGRAGAPEPPEAMARSAGPQLPTVQPLRARAQRREEAAARGGVAATGVSHASAVRDVVQAQWIGNWHLESERYTVMDLGGTSNPMFLEPRPWPGVEGNATQRRARGGGDGELDSEQYVNGWAASIGGFLPAEGNNLVTSAAASEALQDSRSTGSSAAALSATAVAFSVLGHVLSYACVGEGEDTQEIAACTKCGAHKVLGGHAGGRSRLKMQCPGPSNLTNKSRDQRSLWERGLHPGGRPREDRQRARAEGIPALRSQGPVPGHAQERYLEWIGMEAEPTGGASTAASRSGSGPTAPEAGRYVVEPAAASLPQQRPGPSAGPHGAGGAVVGEPAAAEPAPSDGLVGRRVCRRLARRGSESSGSD</sequence>
<feature type="compositionally biased region" description="Low complexity" evidence="2">
    <location>
        <begin position="1037"/>
        <end position="1054"/>
    </location>
</feature>
<organism evidence="3 4">
    <name type="scientific">Prorocentrum cordatum</name>
    <dbReference type="NCBI Taxonomy" id="2364126"/>
    <lineage>
        <taxon>Eukaryota</taxon>
        <taxon>Sar</taxon>
        <taxon>Alveolata</taxon>
        <taxon>Dinophyceae</taxon>
        <taxon>Prorocentrales</taxon>
        <taxon>Prorocentraceae</taxon>
        <taxon>Prorocentrum</taxon>
    </lineage>
</organism>
<feature type="compositionally biased region" description="Basic and acidic residues" evidence="2">
    <location>
        <begin position="192"/>
        <end position="207"/>
    </location>
</feature>
<feature type="region of interest" description="Disordered" evidence="2">
    <location>
        <begin position="794"/>
        <end position="819"/>
    </location>
</feature>
<evidence type="ECO:0000313" key="4">
    <source>
        <dbReference type="Proteomes" id="UP001189429"/>
    </source>
</evidence>
<keyword evidence="4" id="KW-1185">Reference proteome</keyword>
<feature type="coiled-coil region" evidence="1">
    <location>
        <begin position="455"/>
        <end position="527"/>
    </location>
</feature>
<evidence type="ECO:0000256" key="1">
    <source>
        <dbReference type="SAM" id="Coils"/>
    </source>
</evidence>
<gene>
    <name evidence="3" type="ORF">PCOR1329_LOCUS45322</name>
</gene>
<feature type="compositionally biased region" description="Basic and acidic residues" evidence="2">
    <location>
        <begin position="929"/>
        <end position="956"/>
    </location>
</feature>
<feature type="region of interest" description="Disordered" evidence="2">
    <location>
        <begin position="137"/>
        <end position="222"/>
    </location>
</feature>
<comment type="caution">
    <text evidence="3">The sequence shown here is derived from an EMBL/GenBank/DDBJ whole genome shotgun (WGS) entry which is preliminary data.</text>
</comment>
<reference evidence="3" key="1">
    <citation type="submission" date="2023-10" db="EMBL/GenBank/DDBJ databases">
        <authorList>
            <person name="Chen Y."/>
            <person name="Shah S."/>
            <person name="Dougan E. K."/>
            <person name="Thang M."/>
            <person name="Chan C."/>
        </authorList>
    </citation>
    <scope>NUCLEOTIDE SEQUENCE [LARGE SCALE GENOMIC DNA]</scope>
</reference>
<dbReference type="EMBL" id="CAUYUJ010015449">
    <property type="protein sequence ID" value="CAK0854049.1"/>
    <property type="molecule type" value="Genomic_DNA"/>
</dbReference>
<feature type="region of interest" description="Disordered" evidence="2">
    <location>
        <begin position="986"/>
        <end position="1055"/>
    </location>
</feature>
<protein>
    <recommendedName>
        <fullName evidence="5">RanBP2-type domain-containing protein</fullName>
    </recommendedName>
</protein>
<feature type="region of interest" description="Disordered" evidence="2">
    <location>
        <begin position="911"/>
        <end position="970"/>
    </location>
</feature>
<feature type="compositionally biased region" description="Low complexity" evidence="2">
    <location>
        <begin position="986"/>
        <end position="1004"/>
    </location>
</feature>
<feature type="compositionally biased region" description="Low complexity" evidence="2">
    <location>
        <begin position="380"/>
        <end position="400"/>
    </location>
</feature>
<name>A0ABN9U558_9DINO</name>